<proteinExistence type="inferred from homology"/>
<dbReference type="OrthoDB" id="9785836at2"/>
<keyword evidence="5 8" id="KW-0812">Transmembrane</keyword>
<evidence type="ECO:0000256" key="4">
    <source>
        <dbReference type="ARBA" id="ARBA00022475"/>
    </source>
</evidence>
<protein>
    <submittedName>
        <fullName evidence="10">ABC transporter, membrane spanning protein</fullName>
    </submittedName>
</protein>
<reference evidence="10 11" key="1">
    <citation type="journal article" date="2012" name="PLoS ONE">
        <title>Genome sequence and transcriptome analysis of the radioresistant bacterium Deinococcus gobiensis: insights into the extreme environmental adaptations.</title>
        <authorList>
            <person name="Yuan M."/>
            <person name="Chen M."/>
            <person name="Zhang W."/>
            <person name="Lu W."/>
            <person name="Wang J."/>
            <person name="Yang M."/>
            <person name="Zhao P."/>
            <person name="Tang R."/>
            <person name="Li X."/>
            <person name="Hao Y."/>
            <person name="Zhou Z."/>
            <person name="Zhan Y."/>
            <person name="Yu H."/>
            <person name="Teng C."/>
            <person name="Yan Y."/>
            <person name="Ping S."/>
            <person name="Wang Y."/>
            <person name="Lin M."/>
        </authorList>
    </citation>
    <scope>NUCLEOTIDE SEQUENCE [LARGE SCALE GENOMIC DNA]</scope>
    <source>
        <strain evidence="11">DSM 21396 / JCM 16679 / CGMCC 1.7299 / I-0</strain>
        <plasmid evidence="10">P2</plasmid>
    </source>
</reference>
<dbReference type="CDD" id="cd06261">
    <property type="entry name" value="TM_PBP2"/>
    <property type="match status" value="1"/>
</dbReference>
<evidence type="ECO:0000313" key="11">
    <source>
        <dbReference type="Proteomes" id="UP000007575"/>
    </source>
</evidence>
<comment type="subcellular location">
    <subcellularLocation>
        <location evidence="1 8">Cell membrane</location>
        <topology evidence="1 8">Multi-pass membrane protein</topology>
    </subcellularLocation>
</comment>
<feature type="transmembrane region" description="Helical" evidence="8">
    <location>
        <begin position="70"/>
        <end position="91"/>
    </location>
</feature>
<dbReference type="PANTHER" id="PTHR42929">
    <property type="entry name" value="INNER MEMBRANE ABC TRANSPORTER PERMEASE PROTEIN YDCU-RELATED-RELATED"/>
    <property type="match status" value="1"/>
</dbReference>
<name>H8H250_DEIGI</name>
<dbReference type="Proteomes" id="UP000007575">
    <property type="component" value="Plasmid P2"/>
</dbReference>
<accession>H8H250</accession>
<evidence type="ECO:0000256" key="5">
    <source>
        <dbReference type="ARBA" id="ARBA00022692"/>
    </source>
</evidence>
<evidence type="ECO:0000256" key="6">
    <source>
        <dbReference type="ARBA" id="ARBA00022989"/>
    </source>
</evidence>
<evidence type="ECO:0000313" key="10">
    <source>
        <dbReference type="EMBL" id="AFD27597.1"/>
    </source>
</evidence>
<dbReference type="InterPro" id="IPR035906">
    <property type="entry name" value="MetI-like_sf"/>
</dbReference>
<evidence type="ECO:0000256" key="1">
    <source>
        <dbReference type="ARBA" id="ARBA00004651"/>
    </source>
</evidence>
<dbReference type="RefSeq" id="WP_014686691.1">
    <property type="nucleotide sequence ID" value="NC_017791.1"/>
</dbReference>
<dbReference type="Pfam" id="PF00528">
    <property type="entry name" value="BPD_transp_1"/>
    <property type="match status" value="1"/>
</dbReference>
<feature type="transmembrane region" description="Helical" evidence="8">
    <location>
        <begin position="103"/>
        <end position="124"/>
    </location>
</feature>
<evidence type="ECO:0000259" key="9">
    <source>
        <dbReference type="PROSITE" id="PS50928"/>
    </source>
</evidence>
<keyword evidence="11" id="KW-1185">Reference proteome</keyword>
<comment type="similarity">
    <text evidence="2">Belongs to the binding-protein-dependent transport system permease family. CysTW subfamily.</text>
</comment>
<dbReference type="EMBL" id="CP002193">
    <property type="protein sequence ID" value="AFD27597.1"/>
    <property type="molecule type" value="Genomic_DNA"/>
</dbReference>
<dbReference type="SUPFAM" id="SSF161098">
    <property type="entry name" value="MetI-like"/>
    <property type="match status" value="1"/>
</dbReference>
<dbReference type="InterPro" id="IPR000515">
    <property type="entry name" value="MetI-like"/>
</dbReference>
<feature type="transmembrane region" description="Helical" evidence="8">
    <location>
        <begin position="162"/>
        <end position="181"/>
    </location>
</feature>
<sequence length="282" mass="30345">MIWRRSPTSDWTLPLLLLPGVGVLGVLFGLPLVWALLGSFGLQDGGHFTAANYASLFTDPLSRAAFFRSVYYGAVPVVLTLLISVPLAALIQKRFLGQKLFSGLYKIPLAVPSIVVAFMALTLLERGGFIDRLLAPLGLNLPRLVRDPAGIGVILSAVWKNVPFMTLIITGAFAAIPEEITNAARSLGASRLKTFFRVQIPLAMPGITAALLLDFILSLGSFALPNLLGPAYPPALTVLMYDAFQRGEWARVYAIGMILTAFAMLVLGLYYALLGRRAGGGR</sequence>
<dbReference type="HOGENOM" id="CLU_016047_18_4_0"/>
<feature type="transmembrane region" description="Helical" evidence="8">
    <location>
        <begin position="252"/>
        <end position="273"/>
    </location>
</feature>
<evidence type="ECO:0000256" key="7">
    <source>
        <dbReference type="ARBA" id="ARBA00023136"/>
    </source>
</evidence>
<dbReference type="Gene3D" id="1.10.3720.10">
    <property type="entry name" value="MetI-like"/>
    <property type="match status" value="1"/>
</dbReference>
<feature type="transmembrane region" description="Helical" evidence="8">
    <location>
        <begin position="202"/>
        <end position="224"/>
    </location>
</feature>
<keyword evidence="6 8" id="KW-1133">Transmembrane helix</keyword>
<geneLocation type="plasmid" evidence="10 11">
    <name>P2</name>
</geneLocation>
<evidence type="ECO:0000256" key="8">
    <source>
        <dbReference type="RuleBase" id="RU363032"/>
    </source>
</evidence>
<keyword evidence="10" id="KW-0614">Plasmid</keyword>
<keyword evidence="7 8" id="KW-0472">Membrane</keyword>
<dbReference type="PATRIC" id="fig|745776.4.peg.3660"/>
<feature type="domain" description="ABC transmembrane type-1" evidence="9">
    <location>
        <begin position="66"/>
        <end position="270"/>
    </location>
</feature>
<dbReference type="KEGG" id="dgo:DGo_PB0328"/>
<evidence type="ECO:0000256" key="3">
    <source>
        <dbReference type="ARBA" id="ARBA00022448"/>
    </source>
</evidence>
<dbReference type="PANTHER" id="PTHR42929:SF1">
    <property type="entry name" value="INNER MEMBRANE ABC TRANSPORTER PERMEASE PROTEIN YDCU-RELATED"/>
    <property type="match status" value="1"/>
</dbReference>
<dbReference type="AlphaFoldDB" id="H8H250"/>
<keyword evidence="4" id="KW-1003">Cell membrane</keyword>
<dbReference type="PROSITE" id="PS50928">
    <property type="entry name" value="ABC_TM1"/>
    <property type="match status" value="1"/>
</dbReference>
<dbReference type="GO" id="GO:0005886">
    <property type="term" value="C:plasma membrane"/>
    <property type="evidence" value="ECO:0007669"/>
    <property type="project" value="UniProtKB-SubCell"/>
</dbReference>
<feature type="transmembrane region" description="Helical" evidence="8">
    <location>
        <begin position="12"/>
        <end position="37"/>
    </location>
</feature>
<dbReference type="GO" id="GO:0055085">
    <property type="term" value="P:transmembrane transport"/>
    <property type="evidence" value="ECO:0007669"/>
    <property type="project" value="InterPro"/>
</dbReference>
<evidence type="ECO:0000256" key="2">
    <source>
        <dbReference type="ARBA" id="ARBA00007069"/>
    </source>
</evidence>
<keyword evidence="3 8" id="KW-0813">Transport</keyword>
<gene>
    <name evidence="10" type="ordered locus">DGo_PB0328</name>
</gene>
<organism evidence="10 11">
    <name type="scientific">Deinococcus gobiensis (strain DSM 21396 / JCM 16679 / CGMCC 1.7299 / I-0)</name>
    <dbReference type="NCBI Taxonomy" id="745776"/>
    <lineage>
        <taxon>Bacteria</taxon>
        <taxon>Thermotogati</taxon>
        <taxon>Deinococcota</taxon>
        <taxon>Deinococci</taxon>
        <taxon>Deinococcales</taxon>
        <taxon>Deinococcaceae</taxon>
        <taxon>Deinococcus</taxon>
    </lineage>
</organism>